<evidence type="ECO:0000256" key="5">
    <source>
        <dbReference type="SAM" id="MobiDB-lite"/>
    </source>
</evidence>
<evidence type="ECO:0000256" key="1">
    <source>
        <dbReference type="ARBA" id="ARBA00008857"/>
    </source>
</evidence>
<keyword evidence="2" id="KW-0229">DNA integration</keyword>
<proteinExistence type="inferred from homology"/>
<dbReference type="EMBL" id="FCOA02000020">
    <property type="protein sequence ID" value="SAK79430.1"/>
    <property type="molecule type" value="Genomic_DNA"/>
</dbReference>
<dbReference type="GO" id="GO:0006310">
    <property type="term" value="P:DNA recombination"/>
    <property type="evidence" value="ECO:0007669"/>
    <property type="project" value="UniProtKB-KW"/>
</dbReference>
<dbReference type="GO" id="GO:0003677">
    <property type="term" value="F:DNA binding"/>
    <property type="evidence" value="ECO:0007669"/>
    <property type="project" value="UniProtKB-KW"/>
</dbReference>
<evidence type="ECO:0000256" key="2">
    <source>
        <dbReference type="ARBA" id="ARBA00022908"/>
    </source>
</evidence>
<dbReference type="InterPro" id="IPR013762">
    <property type="entry name" value="Integrase-like_cat_sf"/>
</dbReference>
<dbReference type="OrthoDB" id="8610787at2"/>
<reference evidence="7" key="1">
    <citation type="submission" date="2016-01" db="EMBL/GenBank/DDBJ databases">
        <authorList>
            <person name="Peeters C."/>
        </authorList>
    </citation>
    <scope>NUCLEOTIDE SEQUENCE</scope>
    <source>
        <strain evidence="7">LMG 29322</strain>
    </source>
</reference>
<evidence type="ECO:0000259" key="6">
    <source>
        <dbReference type="PROSITE" id="PS51898"/>
    </source>
</evidence>
<dbReference type="InterPro" id="IPR002104">
    <property type="entry name" value="Integrase_catalytic"/>
</dbReference>
<comment type="similarity">
    <text evidence="1">Belongs to the 'phage' integrase family.</text>
</comment>
<feature type="compositionally biased region" description="Basic and acidic residues" evidence="5">
    <location>
        <begin position="459"/>
        <end position="469"/>
    </location>
</feature>
<dbReference type="PANTHER" id="PTHR30349:SF41">
    <property type="entry name" value="INTEGRASE_RECOMBINASE PROTEIN MJ0367-RELATED"/>
    <property type="match status" value="1"/>
</dbReference>
<dbReference type="RefSeq" id="WP_061170134.1">
    <property type="nucleotide sequence ID" value="NZ_FCOA02000020.1"/>
</dbReference>
<dbReference type="SUPFAM" id="SSF56349">
    <property type="entry name" value="DNA breaking-rejoining enzymes"/>
    <property type="match status" value="1"/>
</dbReference>
<dbReference type="InterPro" id="IPR011010">
    <property type="entry name" value="DNA_brk_join_enz"/>
</dbReference>
<protein>
    <submittedName>
        <fullName evidence="7">Integrase</fullName>
    </submittedName>
</protein>
<dbReference type="InterPro" id="IPR022169">
    <property type="entry name" value="DUF3701"/>
</dbReference>
<keyword evidence="4" id="KW-0233">DNA recombination</keyword>
<evidence type="ECO:0000256" key="4">
    <source>
        <dbReference type="ARBA" id="ARBA00023172"/>
    </source>
</evidence>
<evidence type="ECO:0000313" key="8">
    <source>
        <dbReference type="Proteomes" id="UP000054851"/>
    </source>
</evidence>
<sequence length="678" mass="73555">MANQPQQLTLPPPRTYTRTDFTALRAFVQRVPSATIARLYYDAERAPHAATPEAAERYLRQMRDDLVSLALLHGSPVLADHLKASIKQHGSARLTAVTLRMVEQAAGLAAATPTLTHPVELWFRPLIARRLIGEGIATLGALIGYCNARGGSWWRAVPRIGPLRAATLVAWLRRHEKSLGMRVADDVDARPLELAVRSAGQQDPIVVGGDPSAPRLAPFEALAVPAELSGGAGAQGTSRGLNRAGTFAFIRAEHDLAAVHAYLHRYRDRPVTLRAYTRELERLILWSVVVRQKALSSLMVEDCEAYKDFLGAPSAAFTGPKRPRSSGRWRPFAPEGLSIDSQAYAVRVIRAAFAWLVEVRYLAGNPWSAVQDPATVIRESTVQVDRALPAELWSKVRRLLDAQCDRSLDFGALSAVPSTTMDASGAATARASQDVARQWRAARAAILLMGDSGLRRAEAAQARREDLRPSELASEPKPARRSKAAGRASAESAAPARTVWTLSIVGKRRRQRTVPVSGPTVEALRAHWADRGLNFETNAAGPLIAPTWIPGTDTAHARHESGEAGGVDAVGVSAGVPYTADALGRLVRMAVKRLVIALRADPATLAEMTTEDLVQLVNTSAHAFRHTFGTQAVARDMPTDVVQSILGHASLQTTSIYVKAEKRRMLEAAARYYADEDE</sequence>
<dbReference type="InterPro" id="IPR050090">
    <property type="entry name" value="Tyrosine_recombinase_XerCD"/>
</dbReference>
<evidence type="ECO:0000256" key="3">
    <source>
        <dbReference type="ARBA" id="ARBA00023125"/>
    </source>
</evidence>
<dbReference type="AlphaFoldDB" id="A0A158CAW8"/>
<dbReference type="Proteomes" id="UP000054851">
    <property type="component" value="Unassembled WGS sequence"/>
</dbReference>
<keyword evidence="8" id="KW-1185">Reference proteome</keyword>
<dbReference type="Pfam" id="PF12482">
    <property type="entry name" value="DUF3701"/>
    <property type="match status" value="1"/>
</dbReference>
<dbReference type="Pfam" id="PF00589">
    <property type="entry name" value="Phage_integrase"/>
    <property type="match status" value="1"/>
</dbReference>
<dbReference type="InterPro" id="IPR010998">
    <property type="entry name" value="Integrase_recombinase_N"/>
</dbReference>
<organism evidence="7 8">
    <name type="scientific">Caballeronia hypogeia</name>
    <dbReference type="NCBI Taxonomy" id="1777140"/>
    <lineage>
        <taxon>Bacteria</taxon>
        <taxon>Pseudomonadati</taxon>
        <taxon>Pseudomonadota</taxon>
        <taxon>Betaproteobacteria</taxon>
        <taxon>Burkholderiales</taxon>
        <taxon>Burkholderiaceae</taxon>
        <taxon>Caballeronia</taxon>
    </lineage>
</organism>
<dbReference type="STRING" id="1777140.AWB79_05033"/>
<dbReference type="GO" id="GO:0015074">
    <property type="term" value="P:DNA integration"/>
    <property type="evidence" value="ECO:0007669"/>
    <property type="project" value="UniProtKB-KW"/>
</dbReference>
<accession>A0A158CAW8</accession>
<dbReference type="CDD" id="cd00397">
    <property type="entry name" value="DNA_BRE_C"/>
    <property type="match status" value="1"/>
</dbReference>
<name>A0A158CAW8_9BURK</name>
<feature type="domain" description="Tyr recombinase" evidence="6">
    <location>
        <begin position="414"/>
        <end position="670"/>
    </location>
</feature>
<dbReference type="PROSITE" id="PS51898">
    <property type="entry name" value="TYR_RECOMBINASE"/>
    <property type="match status" value="1"/>
</dbReference>
<keyword evidence="3" id="KW-0238">DNA-binding</keyword>
<comment type="caution">
    <text evidence="7">The sequence shown here is derived from an EMBL/GenBank/DDBJ whole genome shotgun (WGS) entry which is preliminary data.</text>
</comment>
<dbReference type="Gene3D" id="1.10.150.130">
    <property type="match status" value="1"/>
</dbReference>
<feature type="region of interest" description="Disordered" evidence="5">
    <location>
        <begin position="459"/>
        <end position="492"/>
    </location>
</feature>
<gene>
    <name evidence="7" type="ORF">AWB79_05033</name>
</gene>
<evidence type="ECO:0000313" key="7">
    <source>
        <dbReference type="EMBL" id="SAK79430.1"/>
    </source>
</evidence>
<dbReference type="Gene3D" id="1.10.443.10">
    <property type="entry name" value="Intergrase catalytic core"/>
    <property type="match status" value="1"/>
</dbReference>
<dbReference type="PANTHER" id="PTHR30349">
    <property type="entry name" value="PHAGE INTEGRASE-RELATED"/>
    <property type="match status" value="1"/>
</dbReference>